<accession>A0A367RRJ1</accession>
<reference evidence="3" key="1">
    <citation type="submission" date="2016-04" db="EMBL/GenBank/DDBJ databases">
        <authorList>
            <person name="Tabuchi Yagui T.R."/>
        </authorList>
    </citation>
    <scope>NUCLEOTIDE SEQUENCE [LARGE SCALE GENOMIC DNA]</scope>
    <source>
        <strain evidence="3">NIES-26</strain>
    </source>
</reference>
<dbReference type="SUPFAM" id="SSF110849">
    <property type="entry name" value="ParB/Sulfiredoxin"/>
    <property type="match status" value="1"/>
</dbReference>
<dbReference type="InterPro" id="IPR036086">
    <property type="entry name" value="ParB/Sulfiredoxin_sf"/>
</dbReference>
<dbReference type="InterPro" id="IPR003115">
    <property type="entry name" value="ParB_N"/>
</dbReference>
<comment type="caution">
    <text evidence="3">The sequence shown here is derived from an EMBL/GenBank/DDBJ whole genome shotgun (WGS) entry which is preliminary data.</text>
</comment>
<dbReference type="GO" id="GO:0003677">
    <property type="term" value="F:DNA binding"/>
    <property type="evidence" value="ECO:0007669"/>
    <property type="project" value="InterPro"/>
</dbReference>
<organism evidence="3 4">
    <name type="scientific">Nostoc minutum NIES-26</name>
    <dbReference type="NCBI Taxonomy" id="1844469"/>
    <lineage>
        <taxon>Bacteria</taxon>
        <taxon>Bacillati</taxon>
        <taxon>Cyanobacteriota</taxon>
        <taxon>Cyanophyceae</taxon>
        <taxon>Nostocales</taxon>
        <taxon>Nostocaceae</taxon>
        <taxon>Nostoc</taxon>
    </lineage>
</organism>
<evidence type="ECO:0000259" key="2">
    <source>
        <dbReference type="SMART" id="SM00470"/>
    </source>
</evidence>
<dbReference type="PANTHER" id="PTHR33375">
    <property type="entry name" value="CHROMOSOME-PARTITIONING PROTEIN PARB-RELATED"/>
    <property type="match status" value="1"/>
</dbReference>
<dbReference type="Pfam" id="PF17762">
    <property type="entry name" value="HTH_ParB"/>
    <property type="match status" value="1"/>
</dbReference>
<gene>
    <name evidence="3" type="ORF">A6770_38910</name>
</gene>
<evidence type="ECO:0000313" key="3">
    <source>
        <dbReference type="EMBL" id="RCJ39115.1"/>
    </source>
</evidence>
<evidence type="ECO:0000313" key="4">
    <source>
        <dbReference type="Proteomes" id="UP000252107"/>
    </source>
</evidence>
<dbReference type="Gene3D" id="3.90.1530.30">
    <property type="match status" value="1"/>
</dbReference>
<name>A0A367RRJ1_9NOSO</name>
<sequence length="307" mass="34414">MAKSRRLVEDFIFRDDGQQTTVSIPLNSIVLPSEELRYYIDPEEVAKIVATARKNGILAPLLVRPIPGSDKHEIVAGAKRYRAAHILKLVEVPVVVKQLSDEEALEIALIENFARSGLTDLEEADGVLRLLSMKLNLPVASVSMLLHRIQNQLRGKLATNNVIGEDVIFVVQEVLASLGNIKLDSFISNRLPLLNLPSDILEVLRSGKLEASKAKAISRVTNEEKRKELLSVAVANKLSLNEIKQKIKEWRQQSEPDLASIPESSSLQQRADETFRRLKKAKVWDDPKKKTRIEKLLAQLDALMKID</sequence>
<dbReference type="Proteomes" id="UP000252107">
    <property type="component" value="Unassembled WGS sequence"/>
</dbReference>
<dbReference type="SMART" id="SM00470">
    <property type="entry name" value="ParB"/>
    <property type="match status" value="1"/>
</dbReference>
<dbReference type="InterPro" id="IPR041468">
    <property type="entry name" value="HTH_ParB/Spo0J"/>
</dbReference>
<dbReference type="NCBIfam" id="TIGR00180">
    <property type="entry name" value="parB_part"/>
    <property type="match status" value="1"/>
</dbReference>
<dbReference type="InterPro" id="IPR004437">
    <property type="entry name" value="ParB/RepB/Spo0J"/>
</dbReference>
<dbReference type="Pfam" id="PF02195">
    <property type="entry name" value="ParB_N"/>
    <property type="match status" value="1"/>
</dbReference>
<keyword evidence="4" id="KW-1185">Reference proteome</keyword>
<dbReference type="SUPFAM" id="SSF109709">
    <property type="entry name" value="KorB DNA-binding domain-like"/>
    <property type="match status" value="1"/>
</dbReference>
<evidence type="ECO:0000256" key="1">
    <source>
        <dbReference type="ARBA" id="ARBA00006295"/>
    </source>
</evidence>
<dbReference type="AlphaFoldDB" id="A0A367RRJ1"/>
<feature type="domain" description="ParB-like N-terminal" evidence="2">
    <location>
        <begin position="22"/>
        <end position="113"/>
    </location>
</feature>
<protein>
    <submittedName>
        <fullName evidence="3">Chromosome partitioning protein ParB</fullName>
    </submittedName>
</protein>
<dbReference type="Gene3D" id="1.10.10.2830">
    <property type="match status" value="1"/>
</dbReference>
<dbReference type="PANTHER" id="PTHR33375:SF7">
    <property type="entry name" value="CHROMOSOME 2-PARTITIONING PROTEIN PARB-RELATED"/>
    <property type="match status" value="1"/>
</dbReference>
<proteinExistence type="inferred from homology"/>
<comment type="similarity">
    <text evidence="1">Belongs to the ParB family.</text>
</comment>
<dbReference type="InterPro" id="IPR050336">
    <property type="entry name" value="Chromosome_partition/occlusion"/>
</dbReference>
<dbReference type="EMBL" id="LXQD01000077">
    <property type="protein sequence ID" value="RCJ39115.1"/>
    <property type="molecule type" value="Genomic_DNA"/>
</dbReference>
<dbReference type="GO" id="GO:0005694">
    <property type="term" value="C:chromosome"/>
    <property type="evidence" value="ECO:0007669"/>
    <property type="project" value="TreeGrafter"/>
</dbReference>
<dbReference type="GO" id="GO:0007059">
    <property type="term" value="P:chromosome segregation"/>
    <property type="evidence" value="ECO:0007669"/>
    <property type="project" value="TreeGrafter"/>
</dbReference>